<sequence length="31" mass="3400">MVLLFDSILSTSHLPPHSSVLPLSIPLELRS</sequence>
<reference evidence="1" key="1">
    <citation type="submission" date="2020-05" db="EMBL/GenBank/DDBJ databases">
        <title>WGS assembly of Panicum virgatum.</title>
        <authorList>
            <person name="Lovell J.T."/>
            <person name="Jenkins J."/>
            <person name="Shu S."/>
            <person name="Juenger T.E."/>
            <person name="Schmutz J."/>
        </authorList>
    </citation>
    <scope>NUCLEOTIDE SEQUENCE</scope>
    <source>
        <strain evidence="1">AP13</strain>
    </source>
</reference>
<keyword evidence="2" id="KW-1185">Reference proteome</keyword>
<gene>
    <name evidence="1" type="ORF">PVAP13_9KG424633</name>
</gene>
<protein>
    <submittedName>
        <fullName evidence="1">Uncharacterized protein</fullName>
    </submittedName>
</protein>
<comment type="caution">
    <text evidence="1">The sequence shown here is derived from an EMBL/GenBank/DDBJ whole genome shotgun (WGS) entry which is preliminary data.</text>
</comment>
<evidence type="ECO:0000313" key="2">
    <source>
        <dbReference type="Proteomes" id="UP000823388"/>
    </source>
</evidence>
<organism evidence="1 2">
    <name type="scientific">Panicum virgatum</name>
    <name type="common">Blackwell switchgrass</name>
    <dbReference type="NCBI Taxonomy" id="38727"/>
    <lineage>
        <taxon>Eukaryota</taxon>
        <taxon>Viridiplantae</taxon>
        <taxon>Streptophyta</taxon>
        <taxon>Embryophyta</taxon>
        <taxon>Tracheophyta</taxon>
        <taxon>Spermatophyta</taxon>
        <taxon>Magnoliopsida</taxon>
        <taxon>Liliopsida</taxon>
        <taxon>Poales</taxon>
        <taxon>Poaceae</taxon>
        <taxon>PACMAD clade</taxon>
        <taxon>Panicoideae</taxon>
        <taxon>Panicodae</taxon>
        <taxon>Paniceae</taxon>
        <taxon>Panicinae</taxon>
        <taxon>Panicum</taxon>
        <taxon>Panicum sect. Hiantes</taxon>
    </lineage>
</organism>
<accession>A0A8T0NVN4</accession>
<name>A0A8T0NVN4_PANVG</name>
<dbReference type="Proteomes" id="UP000823388">
    <property type="component" value="Chromosome 9K"/>
</dbReference>
<dbReference type="AlphaFoldDB" id="A0A8T0NVN4"/>
<evidence type="ECO:0000313" key="1">
    <source>
        <dbReference type="EMBL" id="KAG2552379.1"/>
    </source>
</evidence>
<dbReference type="EMBL" id="CM029053">
    <property type="protein sequence ID" value="KAG2552379.1"/>
    <property type="molecule type" value="Genomic_DNA"/>
</dbReference>
<proteinExistence type="predicted"/>